<accession>A0A919B401</accession>
<reference evidence="1" key="1">
    <citation type="journal article" date="2014" name="Int. J. Syst. Evol. Microbiol.">
        <title>Complete genome sequence of Corynebacterium casei LMG S-19264T (=DSM 44701T), isolated from a smear-ripened cheese.</title>
        <authorList>
            <consortium name="US DOE Joint Genome Institute (JGI-PGF)"/>
            <person name="Walter F."/>
            <person name="Albersmeier A."/>
            <person name="Kalinowski J."/>
            <person name="Ruckert C."/>
        </authorList>
    </citation>
    <scope>NUCLEOTIDE SEQUENCE</scope>
    <source>
        <strain evidence="1">JCM 4059</strain>
    </source>
</reference>
<evidence type="ECO:0000313" key="1">
    <source>
        <dbReference type="EMBL" id="GHF52084.1"/>
    </source>
</evidence>
<name>A0A919B401_9ACTN</name>
<comment type="caution">
    <text evidence="1">The sequence shown here is derived from an EMBL/GenBank/DDBJ whole genome shotgun (WGS) entry which is preliminary data.</text>
</comment>
<dbReference type="InterPro" id="IPR015943">
    <property type="entry name" value="WD40/YVTN_repeat-like_dom_sf"/>
</dbReference>
<dbReference type="AlphaFoldDB" id="A0A919B401"/>
<sequence length="436" mass="47263">MTEIQEYPIGNYRPHSLAQGNRNYLWVTTDDKAIIRVHPGAPGQQQTVNHSMIPQLTAGIIKDPDGLQKVWFAAPAPPERQDPIVIMETTGNNAVTFYPLEDDAKAESIKLRTTNTGTPTTPVYEYSLLFAEPVHKYVGILTPSTGLIDRMQVTQNTWLWDVAVTTAADGRTHTYWATGQSRTTSPVRTENGLYRRRHGEMTWESIGVLRPGQRPFYVIADTTAVWLTATSPNQVIRFDLGSGTTRTVDLGTAVPQQLAFTATGELWVASSEGLHEFDKNLTGSGGLVRLPNGGGAKGLCVAADGKLWYTNPSKKTVGSYTVPPPPFGSASLMGRTQIVSQSESEVHMKDHVEQPLVAEYVANGRPIPNIPLTCRIDAEGAAFEDGTRERVILTDQRGRVALPAVVAGDVQEEAVLSVGLGDTEPHAAATLTITPA</sequence>
<proteinExistence type="predicted"/>
<dbReference type="SUPFAM" id="SSF63829">
    <property type="entry name" value="Calcium-dependent phosphotriesterase"/>
    <property type="match status" value="1"/>
</dbReference>
<gene>
    <name evidence="1" type="ORF">GCM10010218_36850</name>
</gene>
<evidence type="ECO:0008006" key="3">
    <source>
        <dbReference type="Google" id="ProtNLM"/>
    </source>
</evidence>
<protein>
    <recommendedName>
        <fullName evidence="3">Streptogramin lyase</fullName>
    </recommendedName>
</protein>
<keyword evidence="2" id="KW-1185">Reference proteome</keyword>
<evidence type="ECO:0000313" key="2">
    <source>
        <dbReference type="Proteomes" id="UP000638313"/>
    </source>
</evidence>
<dbReference type="Gene3D" id="2.130.10.10">
    <property type="entry name" value="YVTN repeat-like/Quinoprotein amine dehydrogenase"/>
    <property type="match status" value="1"/>
</dbReference>
<reference evidence="1" key="2">
    <citation type="submission" date="2020-09" db="EMBL/GenBank/DDBJ databases">
        <authorList>
            <person name="Sun Q."/>
            <person name="Ohkuma M."/>
        </authorList>
    </citation>
    <scope>NUCLEOTIDE SEQUENCE</scope>
    <source>
        <strain evidence="1">JCM 4059</strain>
    </source>
</reference>
<organism evidence="1 2">
    <name type="scientific">Streptomyces mashuensis</name>
    <dbReference type="NCBI Taxonomy" id="33904"/>
    <lineage>
        <taxon>Bacteria</taxon>
        <taxon>Bacillati</taxon>
        <taxon>Actinomycetota</taxon>
        <taxon>Actinomycetes</taxon>
        <taxon>Kitasatosporales</taxon>
        <taxon>Streptomycetaceae</taxon>
        <taxon>Streptomyces</taxon>
    </lineage>
</organism>
<dbReference type="EMBL" id="BNBD01000007">
    <property type="protein sequence ID" value="GHF52084.1"/>
    <property type="molecule type" value="Genomic_DNA"/>
</dbReference>
<dbReference type="Proteomes" id="UP000638313">
    <property type="component" value="Unassembled WGS sequence"/>
</dbReference>